<name>A0A8K0JGA9_9TREE</name>
<keyword evidence="1" id="KW-0812">Transmembrane</keyword>
<organism evidence="2 3">
    <name type="scientific">Filobasidium floriforme</name>
    <dbReference type="NCBI Taxonomy" id="5210"/>
    <lineage>
        <taxon>Eukaryota</taxon>
        <taxon>Fungi</taxon>
        <taxon>Dikarya</taxon>
        <taxon>Basidiomycota</taxon>
        <taxon>Agaricomycotina</taxon>
        <taxon>Tremellomycetes</taxon>
        <taxon>Filobasidiales</taxon>
        <taxon>Filobasidiaceae</taxon>
        <taxon>Filobasidium</taxon>
    </lineage>
</organism>
<proteinExistence type="predicted"/>
<keyword evidence="3" id="KW-1185">Reference proteome</keyword>
<evidence type="ECO:0000313" key="2">
    <source>
        <dbReference type="EMBL" id="KAG7528097.1"/>
    </source>
</evidence>
<accession>A0A8K0JGA9</accession>
<evidence type="ECO:0000256" key="1">
    <source>
        <dbReference type="SAM" id="Phobius"/>
    </source>
</evidence>
<dbReference type="AlphaFoldDB" id="A0A8K0JGA9"/>
<feature type="transmembrane region" description="Helical" evidence="1">
    <location>
        <begin position="23"/>
        <end position="42"/>
    </location>
</feature>
<keyword evidence="1" id="KW-0472">Membrane</keyword>
<evidence type="ECO:0000313" key="3">
    <source>
        <dbReference type="Proteomes" id="UP000812966"/>
    </source>
</evidence>
<gene>
    <name evidence="2" type="ORF">FFLO_06411</name>
</gene>
<sequence>MNFYEPSNKMYTYAKPIGILPKIFWAVTIGTVGYAIADRYVVGQEEKTKWRRAVMARVSAVDSVRDNIFSGRLIDRASSSRLCSLVQHRMRRWGKRGRIVGA</sequence>
<dbReference type="Proteomes" id="UP000812966">
    <property type="component" value="Unassembled WGS sequence"/>
</dbReference>
<reference evidence="2" key="1">
    <citation type="submission" date="2020-04" db="EMBL/GenBank/DDBJ databases">
        <title>Analysis of mating type loci in Filobasidium floriforme.</title>
        <authorList>
            <person name="Nowrousian M."/>
        </authorList>
    </citation>
    <scope>NUCLEOTIDE SEQUENCE</scope>
    <source>
        <strain evidence="2">CBS 6242</strain>
    </source>
</reference>
<keyword evidence="1" id="KW-1133">Transmembrane helix</keyword>
<comment type="caution">
    <text evidence="2">The sequence shown here is derived from an EMBL/GenBank/DDBJ whole genome shotgun (WGS) entry which is preliminary data.</text>
</comment>
<dbReference type="EMBL" id="JABELV010000207">
    <property type="protein sequence ID" value="KAG7528097.1"/>
    <property type="molecule type" value="Genomic_DNA"/>
</dbReference>
<protein>
    <submittedName>
        <fullName evidence="2">Uncharacterized protein</fullName>
    </submittedName>
</protein>